<accession>A0A1I1VQI9</accession>
<organism evidence="2 3">
    <name type="scientific">Thiohalospira halophila DSM 15071</name>
    <dbReference type="NCBI Taxonomy" id="1123397"/>
    <lineage>
        <taxon>Bacteria</taxon>
        <taxon>Pseudomonadati</taxon>
        <taxon>Pseudomonadota</taxon>
        <taxon>Gammaproteobacteria</taxon>
        <taxon>Thiohalospirales</taxon>
        <taxon>Thiohalospiraceae</taxon>
        <taxon>Thiohalospira</taxon>
    </lineage>
</organism>
<keyword evidence="1" id="KW-0472">Membrane</keyword>
<reference evidence="2 3" key="1">
    <citation type="submission" date="2016-10" db="EMBL/GenBank/DDBJ databases">
        <authorList>
            <person name="de Groot N.N."/>
        </authorList>
    </citation>
    <scope>NUCLEOTIDE SEQUENCE [LARGE SCALE GENOMIC DNA]</scope>
    <source>
        <strain evidence="2 3">HL3</strain>
    </source>
</reference>
<keyword evidence="1" id="KW-1133">Transmembrane helix</keyword>
<dbReference type="AlphaFoldDB" id="A0A1I1VQI9"/>
<evidence type="ECO:0000313" key="3">
    <source>
        <dbReference type="Proteomes" id="UP000198611"/>
    </source>
</evidence>
<evidence type="ECO:0008006" key="4">
    <source>
        <dbReference type="Google" id="ProtNLM"/>
    </source>
</evidence>
<dbReference type="EMBL" id="FOMJ01000010">
    <property type="protein sequence ID" value="SFD84298.1"/>
    <property type="molecule type" value="Genomic_DNA"/>
</dbReference>
<name>A0A1I1VQI9_9GAMM</name>
<dbReference type="Proteomes" id="UP000198611">
    <property type="component" value="Unassembled WGS sequence"/>
</dbReference>
<feature type="transmembrane region" description="Helical" evidence="1">
    <location>
        <begin position="134"/>
        <end position="155"/>
    </location>
</feature>
<evidence type="ECO:0000313" key="2">
    <source>
        <dbReference type="EMBL" id="SFD84298.1"/>
    </source>
</evidence>
<protein>
    <recommendedName>
        <fullName evidence="4">General glycosylation pathway protein</fullName>
    </recommendedName>
</protein>
<dbReference type="RefSeq" id="WP_205407809.1">
    <property type="nucleotide sequence ID" value="NZ_FOMJ01000010.1"/>
</dbReference>
<keyword evidence="3" id="KW-1185">Reference proteome</keyword>
<gene>
    <name evidence="2" type="ORF">SAMN05660831_02411</name>
</gene>
<proteinExistence type="predicted"/>
<feature type="transmembrane region" description="Helical" evidence="1">
    <location>
        <begin position="26"/>
        <end position="48"/>
    </location>
</feature>
<evidence type="ECO:0000256" key="1">
    <source>
        <dbReference type="SAM" id="Phobius"/>
    </source>
</evidence>
<keyword evidence="1" id="KW-0812">Transmembrane</keyword>
<feature type="transmembrane region" description="Helical" evidence="1">
    <location>
        <begin position="60"/>
        <end position="85"/>
    </location>
</feature>
<sequence>MDQEEVSKPEGMVSRGKVIAVLSMRVVYTLVSLILGLIAMALMGSAVYEVWLVLGDTSELVPALLDAVALLVIGMAVFDVSKFLVEEEVFSSGNQVSEGGQRNTLIKFLVIINIAMLMEALVFVFTAAKEDISLLVYPTFLLIGSVLLVLGLGIYQKLTEGAGR</sequence>
<feature type="transmembrane region" description="Helical" evidence="1">
    <location>
        <begin position="105"/>
        <end position="128"/>
    </location>
</feature>